<dbReference type="InterPro" id="IPR013780">
    <property type="entry name" value="Glyco_hydro_b"/>
</dbReference>
<name>A0A9Q1FUQ5_SYNKA</name>
<feature type="domain" description="P-type" evidence="2">
    <location>
        <begin position="105"/>
        <end position="139"/>
    </location>
</feature>
<dbReference type="Proteomes" id="UP001152622">
    <property type="component" value="Chromosome 3"/>
</dbReference>
<dbReference type="EMBL" id="JAINUF010000003">
    <property type="protein sequence ID" value="KAJ8368021.1"/>
    <property type="molecule type" value="Genomic_DNA"/>
</dbReference>
<keyword evidence="1" id="KW-1015">Disulfide bond</keyword>
<dbReference type="SUPFAM" id="SSF57492">
    <property type="entry name" value="Trefoil"/>
    <property type="match status" value="1"/>
</dbReference>
<dbReference type="AlphaFoldDB" id="A0A9Q1FUQ5"/>
<dbReference type="InterPro" id="IPR044913">
    <property type="entry name" value="P_trefoil_dom_sf"/>
</dbReference>
<sequence length="339" mass="38431">MVVLPLCSLSRRNPMGLIVALDGDSAEGELFWDDGDSTETVSSGRYTHYRFSVGTQPTTVTVITDRTTTTQLPFENVTYNATKQVPIKQHLELGKTYLVNWDNYNERFDCHPEENGDEAKCTARGCIWRPISSSPAPGVFYPVDYGAASTGPFSVRGRQISTSCGWRSTTTVVHMVQFKIYDPANKRYEVPVPLNVPNTPETNATERSYEVRVVNFPFGIQVVRKSTKTVIWDSSLPGFTFSDLFIQISTRVPYEYIYGFGETEHRNYAHNFYWHTWGMFSKDQPPGDNFPQKAKFLQGDILLRRMRRDDGAVWRTATVTALSLIRSLSFSFVLPPSPQ</sequence>
<dbReference type="Gene3D" id="2.60.40.1180">
    <property type="entry name" value="Golgi alpha-mannosidase II"/>
    <property type="match status" value="1"/>
</dbReference>
<gene>
    <name evidence="3" type="ORF">SKAU_G00080490</name>
</gene>
<evidence type="ECO:0000313" key="4">
    <source>
        <dbReference type="Proteomes" id="UP001152622"/>
    </source>
</evidence>
<dbReference type="PANTHER" id="PTHR22762">
    <property type="entry name" value="ALPHA-GLUCOSIDASE"/>
    <property type="match status" value="1"/>
</dbReference>
<dbReference type="Gene3D" id="4.10.110.10">
    <property type="entry name" value="Spasmolytic Protein, domain 1"/>
    <property type="match status" value="1"/>
</dbReference>
<dbReference type="PANTHER" id="PTHR22762:SF133">
    <property type="entry name" value="P-TYPE DOMAIN-CONTAINING PROTEIN"/>
    <property type="match status" value="1"/>
</dbReference>
<organism evidence="3 4">
    <name type="scientific">Synaphobranchus kaupii</name>
    <name type="common">Kaup's arrowtooth eel</name>
    <dbReference type="NCBI Taxonomy" id="118154"/>
    <lineage>
        <taxon>Eukaryota</taxon>
        <taxon>Metazoa</taxon>
        <taxon>Chordata</taxon>
        <taxon>Craniata</taxon>
        <taxon>Vertebrata</taxon>
        <taxon>Euteleostomi</taxon>
        <taxon>Actinopterygii</taxon>
        <taxon>Neopterygii</taxon>
        <taxon>Teleostei</taxon>
        <taxon>Anguilliformes</taxon>
        <taxon>Synaphobranchidae</taxon>
        <taxon>Synaphobranchus</taxon>
    </lineage>
</organism>
<accession>A0A9Q1FUQ5</accession>
<comment type="caution">
    <text evidence="3">The sequence shown here is derived from an EMBL/GenBank/DDBJ whole genome shotgun (WGS) entry which is preliminary data.</text>
</comment>
<evidence type="ECO:0000256" key="1">
    <source>
        <dbReference type="ARBA" id="ARBA00023157"/>
    </source>
</evidence>
<protein>
    <recommendedName>
        <fullName evidence="2">P-type domain-containing protein</fullName>
    </recommendedName>
</protein>
<keyword evidence="4" id="KW-1185">Reference proteome</keyword>
<dbReference type="InterPro" id="IPR011013">
    <property type="entry name" value="Gal_mutarotase_sf_dom"/>
</dbReference>
<dbReference type="Gene3D" id="2.60.40.1760">
    <property type="entry name" value="glycosyl hydrolase (family 31)"/>
    <property type="match status" value="1"/>
</dbReference>
<proteinExistence type="predicted"/>
<evidence type="ECO:0000259" key="2">
    <source>
        <dbReference type="Pfam" id="PF00088"/>
    </source>
</evidence>
<dbReference type="Pfam" id="PF00088">
    <property type="entry name" value="Trefoil"/>
    <property type="match status" value="1"/>
</dbReference>
<dbReference type="GO" id="GO:0030246">
    <property type="term" value="F:carbohydrate binding"/>
    <property type="evidence" value="ECO:0007669"/>
    <property type="project" value="InterPro"/>
</dbReference>
<dbReference type="InterPro" id="IPR000519">
    <property type="entry name" value="P_trefoil_dom"/>
</dbReference>
<reference evidence="3" key="1">
    <citation type="journal article" date="2023" name="Science">
        <title>Genome structures resolve the early diversification of teleost fishes.</title>
        <authorList>
            <person name="Parey E."/>
            <person name="Louis A."/>
            <person name="Montfort J."/>
            <person name="Bouchez O."/>
            <person name="Roques C."/>
            <person name="Iampietro C."/>
            <person name="Lluch J."/>
            <person name="Castinel A."/>
            <person name="Donnadieu C."/>
            <person name="Desvignes T."/>
            <person name="Floi Bucao C."/>
            <person name="Jouanno E."/>
            <person name="Wen M."/>
            <person name="Mejri S."/>
            <person name="Dirks R."/>
            <person name="Jansen H."/>
            <person name="Henkel C."/>
            <person name="Chen W.J."/>
            <person name="Zahm M."/>
            <person name="Cabau C."/>
            <person name="Klopp C."/>
            <person name="Thompson A.W."/>
            <person name="Robinson-Rechavi M."/>
            <person name="Braasch I."/>
            <person name="Lecointre G."/>
            <person name="Bobe J."/>
            <person name="Postlethwait J.H."/>
            <person name="Berthelot C."/>
            <person name="Roest Crollius H."/>
            <person name="Guiguen Y."/>
        </authorList>
    </citation>
    <scope>NUCLEOTIDE SEQUENCE</scope>
    <source>
        <strain evidence="3">WJC10195</strain>
    </source>
</reference>
<evidence type="ECO:0000313" key="3">
    <source>
        <dbReference type="EMBL" id="KAJ8368021.1"/>
    </source>
</evidence>
<dbReference type="OrthoDB" id="5839090at2759"/>
<dbReference type="SUPFAM" id="SSF74650">
    <property type="entry name" value="Galactose mutarotase-like"/>
    <property type="match status" value="1"/>
</dbReference>
<dbReference type="GO" id="GO:0004558">
    <property type="term" value="F:alpha-1,4-glucosidase activity"/>
    <property type="evidence" value="ECO:0007669"/>
    <property type="project" value="TreeGrafter"/>
</dbReference>
<dbReference type="GO" id="GO:0005975">
    <property type="term" value="P:carbohydrate metabolic process"/>
    <property type="evidence" value="ECO:0007669"/>
    <property type="project" value="InterPro"/>
</dbReference>
<dbReference type="CDD" id="cd00111">
    <property type="entry name" value="Trefoil"/>
    <property type="match status" value="1"/>
</dbReference>